<sequence length="221" mass="25142">MTTFTPNLLANPRDLILIVIFGECRKLAYIRPAKYSSWTCVLDGRVSFFDDVVYHKNKFYALTTKSALVSFDVTDSFESKTKFVIDEEQSSDEEEEDGEEQSSDDDEEDDENEESDEVKRYIKFSDDRETKMLRVFKWNLDDSSWVEINSLGDSALFLGDNTSVSVLASTFAGCQKNSIYFTNDKDTSEYGDEGPMDLGVYQLETGTCTRGFTFDAATINR</sequence>
<evidence type="ECO:0000313" key="4">
    <source>
        <dbReference type="Proteomes" id="UP000237000"/>
    </source>
</evidence>
<evidence type="ECO:0000256" key="1">
    <source>
        <dbReference type="SAM" id="MobiDB-lite"/>
    </source>
</evidence>
<dbReference type="InterPro" id="IPR005174">
    <property type="entry name" value="KIB1-4_b-propeller"/>
</dbReference>
<dbReference type="PANTHER" id="PTHR44259:SF114">
    <property type="entry name" value="OS06G0707300 PROTEIN"/>
    <property type="match status" value="1"/>
</dbReference>
<dbReference type="STRING" id="63057.A0A2P5DQU6"/>
<dbReference type="PANTHER" id="PTHR44259">
    <property type="entry name" value="OS07G0183000 PROTEIN-RELATED"/>
    <property type="match status" value="1"/>
</dbReference>
<feature type="region of interest" description="Disordered" evidence="1">
    <location>
        <begin position="84"/>
        <end position="118"/>
    </location>
</feature>
<dbReference type="InParanoid" id="A0A2P5DQU6"/>
<keyword evidence="4" id="KW-1185">Reference proteome</keyword>
<dbReference type="AlphaFoldDB" id="A0A2P5DQU6"/>
<evidence type="ECO:0000313" key="3">
    <source>
        <dbReference type="EMBL" id="PON75658.1"/>
    </source>
</evidence>
<protein>
    <recommendedName>
        <fullName evidence="2">KIB1-4 beta-propeller domain-containing protein</fullName>
    </recommendedName>
</protein>
<accession>A0A2P5DQU6</accession>
<organism evidence="3 4">
    <name type="scientific">Trema orientale</name>
    <name type="common">Charcoal tree</name>
    <name type="synonym">Celtis orientalis</name>
    <dbReference type="NCBI Taxonomy" id="63057"/>
    <lineage>
        <taxon>Eukaryota</taxon>
        <taxon>Viridiplantae</taxon>
        <taxon>Streptophyta</taxon>
        <taxon>Embryophyta</taxon>
        <taxon>Tracheophyta</taxon>
        <taxon>Spermatophyta</taxon>
        <taxon>Magnoliopsida</taxon>
        <taxon>eudicotyledons</taxon>
        <taxon>Gunneridae</taxon>
        <taxon>Pentapetalae</taxon>
        <taxon>rosids</taxon>
        <taxon>fabids</taxon>
        <taxon>Rosales</taxon>
        <taxon>Cannabaceae</taxon>
        <taxon>Trema</taxon>
    </lineage>
</organism>
<feature type="non-terminal residue" evidence="3">
    <location>
        <position position="221"/>
    </location>
</feature>
<evidence type="ECO:0000259" key="2">
    <source>
        <dbReference type="Pfam" id="PF03478"/>
    </source>
</evidence>
<dbReference type="InterPro" id="IPR050942">
    <property type="entry name" value="F-box_BR-signaling"/>
</dbReference>
<gene>
    <name evidence="3" type="ORF">TorRG33x02_245070</name>
</gene>
<feature type="compositionally biased region" description="Acidic residues" evidence="1">
    <location>
        <begin position="86"/>
        <end position="116"/>
    </location>
</feature>
<reference evidence="4" key="1">
    <citation type="submission" date="2016-06" db="EMBL/GenBank/DDBJ databases">
        <title>Parallel loss of symbiosis genes in relatives of nitrogen-fixing non-legume Parasponia.</title>
        <authorList>
            <person name="Van Velzen R."/>
            <person name="Holmer R."/>
            <person name="Bu F."/>
            <person name="Rutten L."/>
            <person name="Van Zeijl A."/>
            <person name="Liu W."/>
            <person name="Santuari L."/>
            <person name="Cao Q."/>
            <person name="Sharma T."/>
            <person name="Shen D."/>
            <person name="Roswanjaya Y."/>
            <person name="Wardhani T."/>
            <person name="Kalhor M.S."/>
            <person name="Jansen J."/>
            <person name="Van den Hoogen J."/>
            <person name="Gungor B."/>
            <person name="Hartog M."/>
            <person name="Hontelez J."/>
            <person name="Verver J."/>
            <person name="Yang W.-C."/>
            <person name="Schijlen E."/>
            <person name="Repin R."/>
            <person name="Schilthuizen M."/>
            <person name="Schranz E."/>
            <person name="Heidstra R."/>
            <person name="Miyata K."/>
            <person name="Fedorova E."/>
            <person name="Kohlen W."/>
            <person name="Bisseling T."/>
            <person name="Smit S."/>
            <person name="Geurts R."/>
        </authorList>
    </citation>
    <scope>NUCLEOTIDE SEQUENCE [LARGE SCALE GENOMIC DNA]</scope>
    <source>
        <strain evidence="4">cv. RG33-2</strain>
    </source>
</reference>
<dbReference type="Pfam" id="PF03478">
    <property type="entry name" value="Beta-prop_KIB1-4"/>
    <property type="match status" value="1"/>
</dbReference>
<feature type="domain" description="KIB1-4 beta-propeller" evidence="2">
    <location>
        <begin position="9"/>
        <end position="201"/>
    </location>
</feature>
<comment type="caution">
    <text evidence="3">The sequence shown here is derived from an EMBL/GenBank/DDBJ whole genome shotgun (WGS) entry which is preliminary data.</text>
</comment>
<proteinExistence type="predicted"/>
<dbReference type="OrthoDB" id="1855887at2759"/>
<dbReference type="EMBL" id="JXTC01000255">
    <property type="protein sequence ID" value="PON75658.1"/>
    <property type="molecule type" value="Genomic_DNA"/>
</dbReference>
<name>A0A2P5DQU6_TREOI</name>
<dbReference type="Proteomes" id="UP000237000">
    <property type="component" value="Unassembled WGS sequence"/>
</dbReference>